<evidence type="ECO:0000259" key="1">
    <source>
        <dbReference type="Pfam" id="PF01926"/>
    </source>
</evidence>
<sequence>MLPVIAIIGRPNVGKSTLFNRLTRSRKALVDDQPGVTRDRLYGVTTSFGRRALVVDTGGLSSSTGVLDVAIREQVDHVVDEADALLFLTDARSGST</sequence>
<dbReference type="GO" id="GO:0005525">
    <property type="term" value="F:GTP binding"/>
    <property type="evidence" value="ECO:0007669"/>
    <property type="project" value="InterPro"/>
</dbReference>
<dbReference type="InterPro" id="IPR027417">
    <property type="entry name" value="P-loop_NTPase"/>
</dbReference>
<dbReference type="InterPro" id="IPR005225">
    <property type="entry name" value="Small_GTP-bd"/>
</dbReference>
<dbReference type="Pfam" id="PF01926">
    <property type="entry name" value="MMR_HSR1"/>
    <property type="match status" value="1"/>
</dbReference>
<name>A0A382SFE0_9ZZZZ</name>
<dbReference type="GO" id="GO:0043022">
    <property type="term" value="F:ribosome binding"/>
    <property type="evidence" value="ECO:0007669"/>
    <property type="project" value="TreeGrafter"/>
</dbReference>
<organism evidence="2">
    <name type="scientific">marine metagenome</name>
    <dbReference type="NCBI Taxonomy" id="408172"/>
    <lineage>
        <taxon>unclassified sequences</taxon>
        <taxon>metagenomes</taxon>
        <taxon>ecological metagenomes</taxon>
    </lineage>
</organism>
<proteinExistence type="predicted"/>
<dbReference type="PANTHER" id="PTHR43834">
    <property type="entry name" value="GTPASE DER"/>
    <property type="match status" value="1"/>
</dbReference>
<reference evidence="2" key="1">
    <citation type="submission" date="2018-05" db="EMBL/GenBank/DDBJ databases">
        <authorList>
            <person name="Lanie J.A."/>
            <person name="Ng W.-L."/>
            <person name="Kazmierczak K.M."/>
            <person name="Andrzejewski T.M."/>
            <person name="Davidsen T.M."/>
            <person name="Wayne K.J."/>
            <person name="Tettelin H."/>
            <person name="Glass J.I."/>
            <person name="Rusch D."/>
            <person name="Podicherti R."/>
            <person name="Tsui H.-C.T."/>
            <person name="Winkler M.E."/>
        </authorList>
    </citation>
    <scope>NUCLEOTIDE SEQUENCE</scope>
</reference>
<protein>
    <recommendedName>
        <fullName evidence="1">G domain-containing protein</fullName>
    </recommendedName>
</protein>
<evidence type="ECO:0000313" key="2">
    <source>
        <dbReference type="EMBL" id="SVD08589.1"/>
    </source>
</evidence>
<feature type="non-terminal residue" evidence="2">
    <location>
        <position position="96"/>
    </location>
</feature>
<gene>
    <name evidence="2" type="ORF">METZ01_LOCUS361443</name>
</gene>
<dbReference type="Gene3D" id="3.40.50.300">
    <property type="entry name" value="P-loop containing nucleotide triphosphate hydrolases"/>
    <property type="match status" value="1"/>
</dbReference>
<dbReference type="InterPro" id="IPR006073">
    <property type="entry name" value="GTP-bd"/>
</dbReference>
<dbReference type="EMBL" id="UINC01128677">
    <property type="protein sequence ID" value="SVD08589.1"/>
    <property type="molecule type" value="Genomic_DNA"/>
</dbReference>
<dbReference type="SUPFAM" id="SSF52540">
    <property type="entry name" value="P-loop containing nucleoside triphosphate hydrolases"/>
    <property type="match status" value="1"/>
</dbReference>
<dbReference type="AlphaFoldDB" id="A0A382SFE0"/>
<dbReference type="NCBIfam" id="TIGR00231">
    <property type="entry name" value="small_GTP"/>
    <property type="match status" value="1"/>
</dbReference>
<dbReference type="PANTHER" id="PTHR43834:SF6">
    <property type="entry name" value="GTPASE DER"/>
    <property type="match status" value="1"/>
</dbReference>
<accession>A0A382SFE0</accession>
<feature type="domain" description="G" evidence="1">
    <location>
        <begin position="5"/>
        <end position="93"/>
    </location>
</feature>